<feature type="domain" description="LarA-like N-terminal" evidence="1">
    <location>
        <begin position="26"/>
        <end position="193"/>
    </location>
</feature>
<keyword evidence="3" id="KW-1185">Reference proteome</keyword>
<evidence type="ECO:0000313" key="2">
    <source>
        <dbReference type="EMBL" id="TZE82783.1"/>
    </source>
</evidence>
<dbReference type="Gene3D" id="3.40.50.11440">
    <property type="match status" value="1"/>
</dbReference>
<dbReference type="RefSeq" id="WP_149544697.1">
    <property type="nucleotide sequence ID" value="NZ_VTPS01000004.1"/>
</dbReference>
<evidence type="ECO:0000259" key="1">
    <source>
        <dbReference type="Pfam" id="PF09861"/>
    </source>
</evidence>
<evidence type="ECO:0000313" key="3">
    <source>
        <dbReference type="Proteomes" id="UP000322976"/>
    </source>
</evidence>
<accession>A0A5D8QGX8</accession>
<gene>
    <name evidence="2" type="ORF">FWJ32_04080</name>
</gene>
<protein>
    <submittedName>
        <fullName evidence="2">DUF2088 domain-containing protein</fullName>
    </submittedName>
</protein>
<dbReference type="InterPro" id="IPR018657">
    <property type="entry name" value="LarA-like_N"/>
</dbReference>
<dbReference type="EMBL" id="VTPS01000004">
    <property type="protein sequence ID" value="TZE82783.1"/>
    <property type="molecule type" value="Genomic_DNA"/>
</dbReference>
<sequence length="424" mass="46574">MSVIEDLIKDVEIPKMVKIKQHFKSDRIVPEDIPDAIHHELHKGDIIERIRPGQRVGITAGSRGIANIALVLREIVKNIKCVGAEPYIIPCMGSHGGATALGQKEVLESLGITEEYTGAPILSSMEVVKIGETANGLDVYLDKYASTMDAIILLNRIKPHTAFRGDVESGLQKMIAIGLGKQKGAETCHAAGFGEMHRNITQIADVVLQKVNIPFAVGLIENAYDETAKIVALRKEEIRAEEPALLRIAKENMPRIMFNEIDVLVIDEIGKNISGDGMDPNITGRYPTPYASGGPKVSKMVVLDLTSESHGNGNGIGTADFTTRRFMNKMKLEETYPNALTSTVTGPVKIPMILKNDELAIKAAIKTCNRNPAEGIRMVRIKNTLKLEEIWISEALLPLAKENKDIDIIEVPHEMDFDDEGNLF</sequence>
<dbReference type="GO" id="GO:0050043">
    <property type="term" value="F:lactate racemase activity"/>
    <property type="evidence" value="ECO:0007669"/>
    <property type="project" value="InterPro"/>
</dbReference>
<organism evidence="2 3">
    <name type="scientific">Calorimonas adulescens</name>
    <dbReference type="NCBI Taxonomy" id="2606906"/>
    <lineage>
        <taxon>Bacteria</taxon>
        <taxon>Bacillati</taxon>
        <taxon>Bacillota</taxon>
        <taxon>Clostridia</taxon>
        <taxon>Thermoanaerobacterales</taxon>
        <taxon>Thermoanaerobacteraceae</taxon>
        <taxon>Calorimonas</taxon>
    </lineage>
</organism>
<proteinExistence type="predicted"/>
<comment type="caution">
    <text evidence="2">The sequence shown here is derived from an EMBL/GenBank/DDBJ whole genome shotgun (WGS) entry which is preliminary data.</text>
</comment>
<reference evidence="2 3" key="1">
    <citation type="submission" date="2019-08" db="EMBL/GenBank/DDBJ databases">
        <title>Calorimonas adulescens gen. nov., sp. nov., an anaerobic thermophilic bacterium from Sakhalin hot spring.</title>
        <authorList>
            <person name="Khomyakova M.A."/>
            <person name="Merkel A.Y."/>
            <person name="Novikov A."/>
            <person name="Bonch-Osmolovskaya E.A."/>
            <person name="Slobodkin A.I."/>
        </authorList>
    </citation>
    <scope>NUCLEOTIDE SEQUENCE [LARGE SCALE GENOMIC DNA]</scope>
    <source>
        <strain evidence="2 3">A05MB</strain>
    </source>
</reference>
<dbReference type="Proteomes" id="UP000322976">
    <property type="component" value="Unassembled WGS sequence"/>
</dbReference>
<name>A0A5D8QGX8_9THEO</name>
<dbReference type="AlphaFoldDB" id="A0A5D8QGX8"/>
<dbReference type="Pfam" id="PF09861">
    <property type="entry name" value="Lar_N"/>
    <property type="match status" value="1"/>
</dbReference>